<sequence length="249" mass="27300">MLVDSLPPSNLQSPFNPRLKKQCASSFAQRRMRISPARAFGVIGPKALSVTFADAWAATYGLPTEPVMYFAMTHVTRTTLRPSTRALPVNVVLGLCTPADLDIAADMCERATHPMDEPVPPPLDAAAARLQANKLIEGQHLYGAWVDGVLRTLVSITRETPLVRAVSKVYTAPEVRGQGLAEALVRHAIARVFEIPLGPRYVESVCLFFEPSNPSAVRLYQKIGFVIAPGENEEWSEITWDADQVHAEV</sequence>
<feature type="domain" description="N-acetyltransferase" evidence="1">
    <location>
        <begin position="91"/>
        <end position="241"/>
    </location>
</feature>
<dbReference type="InParanoid" id="S8DXY6"/>
<accession>S8DXY6</accession>
<protein>
    <recommendedName>
        <fullName evidence="1">N-acetyltransferase domain-containing protein</fullName>
    </recommendedName>
</protein>
<dbReference type="InterPro" id="IPR000182">
    <property type="entry name" value="GNAT_dom"/>
</dbReference>
<dbReference type="Gene3D" id="3.40.630.30">
    <property type="match status" value="1"/>
</dbReference>
<reference evidence="2 3" key="1">
    <citation type="journal article" date="2012" name="Science">
        <title>The Paleozoic origin of enzymatic lignin decomposition reconstructed from 31 fungal genomes.</title>
        <authorList>
            <person name="Floudas D."/>
            <person name="Binder M."/>
            <person name="Riley R."/>
            <person name="Barry K."/>
            <person name="Blanchette R.A."/>
            <person name="Henrissat B."/>
            <person name="Martinez A.T."/>
            <person name="Otillar R."/>
            <person name="Spatafora J.W."/>
            <person name="Yadav J.S."/>
            <person name="Aerts A."/>
            <person name="Benoit I."/>
            <person name="Boyd A."/>
            <person name="Carlson A."/>
            <person name="Copeland A."/>
            <person name="Coutinho P.M."/>
            <person name="de Vries R.P."/>
            <person name="Ferreira P."/>
            <person name="Findley K."/>
            <person name="Foster B."/>
            <person name="Gaskell J."/>
            <person name="Glotzer D."/>
            <person name="Gorecki P."/>
            <person name="Heitman J."/>
            <person name="Hesse C."/>
            <person name="Hori C."/>
            <person name="Igarashi K."/>
            <person name="Jurgens J.A."/>
            <person name="Kallen N."/>
            <person name="Kersten P."/>
            <person name="Kohler A."/>
            <person name="Kuees U."/>
            <person name="Kumar T.K.A."/>
            <person name="Kuo A."/>
            <person name="LaButti K."/>
            <person name="Larrondo L.F."/>
            <person name="Lindquist E."/>
            <person name="Ling A."/>
            <person name="Lombard V."/>
            <person name="Lucas S."/>
            <person name="Lundell T."/>
            <person name="Martin R."/>
            <person name="McLaughlin D.J."/>
            <person name="Morgenstern I."/>
            <person name="Morin E."/>
            <person name="Murat C."/>
            <person name="Nagy L.G."/>
            <person name="Nolan M."/>
            <person name="Ohm R.A."/>
            <person name="Patyshakuliyeva A."/>
            <person name="Rokas A."/>
            <person name="Ruiz-Duenas F.J."/>
            <person name="Sabat G."/>
            <person name="Salamov A."/>
            <person name="Samejima M."/>
            <person name="Schmutz J."/>
            <person name="Slot J.C."/>
            <person name="St John F."/>
            <person name="Stenlid J."/>
            <person name="Sun H."/>
            <person name="Sun S."/>
            <person name="Syed K."/>
            <person name="Tsang A."/>
            <person name="Wiebenga A."/>
            <person name="Young D."/>
            <person name="Pisabarro A."/>
            <person name="Eastwood D.C."/>
            <person name="Martin F."/>
            <person name="Cullen D."/>
            <person name="Grigoriev I.V."/>
            <person name="Hibbett D.S."/>
        </authorList>
    </citation>
    <scope>NUCLEOTIDE SEQUENCE</scope>
    <source>
        <strain evidence="3">FP-58527</strain>
    </source>
</reference>
<dbReference type="Pfam" id="PF00583">
    <property type="entry name" value="Acetyltransf_1"/>
    <property type="match status" value="1"/>
</dbReference>
<dbReference type="Proteomes" id="UP000015241">
    <property type="component" value="Unassembled WGS sequence"/>
</dbReference>
<dbReference type="HOGENOM" id="CLU_1115776_0_0_1"/>
<dbReference type="InterPro" id="IPR016181">
    <property type="entry name" value="Acyl_CoA_acyltransferase"/>
</dbReference>
<evidence type="ECO:0000259" key="1">
    <source>
        <dbReference type="PROSITE" id="PS51186"/>
    </source>
</evidence>
<organism evidence="2 3">
    <name type="scientific">Fomitopsis schrenkii</name>
    <name type="common">Brown rot fungus</name>
    <dbReference type="NCBI Taxonomy" id="2126942"/>
    <lineage>
        <taxon>Eukaryota</taxon>
        <taxon>Fungi</taxon>
        <taxon>Dikarya</taxon>
        <taxon>Basidiomycota</taxon>
        <taxon>Agaricomycotina</taxon>
        <taxon>Agaricomycetes</taxon>
        <taxon>Polyporales</taxon>
        <taxon>Fomitopsis</taxon>
    </lineage>
</organism>
<dbReference type="OrthoDB" id="5372118at2759"/>
<evidence type="ECO:0000313" key="2">
    <source>
        <dbReference type="EMBL" id="EPS97906.1"/>
    </source>
</evidence>
<evidence type="ECO:0000313" key="3">
    <source>
        <dbReference type="Proteomes" id="UP000015241"/>
    </source>
</evidence>
<dbReference type="GO" id="GO:0016747">
    <property type="term" value="F:acyltransferase activity, transferring groups other than amino-acyl groups"/>
    <property type="evidence" value="ECO:0007669"/>
    <property type="project" value="InterPro"/>
</dbReference>
<dbReference type="EMBL" id="KE504171">
    <property type="protein sequence ID" value="EPS97906.1"/>
    <property type="molecule type" value="Genomic_DNA"/>
</dbReference>
<dbReference type="AlphaFoldDB" id="S8DXY6"/>
<dbReference type="CDD" id="cd04301">
    <property type="entry name" value="NAT_SF"/>
    <property type="match status" value="1"/>
</dbReference>
<keyword evidence="3" id="KW-1185">Reference proteome</keyword>
<dbReference type="PROSITE" id="PS51186">
    <property type="entry name" value="GNAT"/>
    <property type="match status" value="1"/>
</dbReference>
<gene>
    <name evidence="2" type="ORF">FOMPIDRAFT_1051978</name>
</gene>
<dbReference type="SUPFAM" id="SSF55729">
    <property type="entry name" value="Acyl-CoA N-acyltransferases (Nat)"/>
    <property type="match status" value="1"/>
</dbReference>
<name>S8DXY6_FOMSC</name>
<proteinExistence type="predicted"/>